<organism evidence="3 4">
    <name type="scientific">Cytospora leucostoma</name>
    <dbReference type="NCBI Taxonomy" id="1230097"/>
    <lineage>
        <taxon>Eukaryota</taxon>
        <taxon>Fungi</taxon>
        <taxon>Dikarya</taxon>
        <taxon>Ascomycota</taxon>
        <taxon>Pezizomycotina</taxon>
        <taxon>Sordariomycetes</taxon>
        <taxon>Sordariomycetidae</taxon>
        <taxon>Diaporthales</taxon>
        <taxon>Cytosporaceae</taxon>
        <taxon>Cytospora</taxon>
    </lineage>
</organism>
<dbReference type="InParanoid" id="A0A423XHN9"/>
<protein>
    <recommendedName>
        <fullName evidence="2">Serine hydrolase domain-containing protein</fullName>
    </recommendedName>
</protein>
<dbReference type="OrthoDB" id="414698at2759"/>
<dbReference type="InterPro" id="IPR050593">
    <property type="entry name" value="LovG"/>
</dbReference>
<dbReference type="Gene3D" id="3.40.50.1820">
    <property type="entry name" value="alpha/beta hydrolase"/>
    <property type="match status" value="1"/>
</dbReference>
<gene>
    <name evidence="3" type="ORF">VPNG_02119</name>
</gene>
<keyword evidence="4" id="KW-1185">Reference proteome</keyword>
<dbReference type="GO" id="GO:0019748">
    <property type="term" value="P:secondary metabolic process"/>
    <property type="evidence" value="ECO:0007669"/>
    <property type="project" value="TreeGrafter"/>
</dbReference>
<sequence length="198" mass="21613">MRFLCLHGKGTNSKIFEMQTGIGMIASSNEEFLQYGDETSLESCFKALSDLEKFVEEEGPFDGVMAFSQGAGLAAALLIHQLQQTPREARLRPVFRCAIFFCGGVPEDPSAAYAAARRLMSFEEDGEVIQIPTAHIWGAHDHTHPTCGPVLSKLCSSSQRADFIHQGGHEIPGPKDPDGVLNAVRVIQRAIQRADEGQ</sequence>
<dbReference type="PANTHER" id="PTHR48070">
    <property type="entry name" value="ESTERASE OVCA2"/>
    <property type="match status" value="1"/>
</dbReference>
<evidence type="ECO:0000313" key="3">
    <source>
        <dbReference type="EMBL" id="ROW15737.1"/>
    </source>
</evidence>
<dbReference type="Pfam" id="PF03959">
    <property type="entry name" value="FSH1"/>
    <property type="match status" value="1"/>
</dbReference>
<keyword evidence="1" id="KW-0378">Hydrolase</keyword>
<dbReference type="InterPro" id="IPR005645">
    <property type="entry name" value="FSH-like_dom"/>
</dbReference>
<accession>A0A423XHN9</accession>
<evidence type="ECO:0000259" key="2">
    <source>
        <dbReference type="Pfam" id="PF03959"/>
    </source>
</evidence>
<evidence type="ECO:0000256" key="1">
    <source>
        <dbReference type="ARBA" id="ARBA00022801"/>
    </source>
</evidence>
<evidence type="ECO:0000313" key="4">
    <source>
        <dbReference type="Proteomes" id="UP000285146"/>
    </source>
</evidence>
<dbReference type="InterPro" id="IPR029058">
    <property type="entry name" value="AB_hydrolase_fold"/>
</dbReference>
<name>A0A423XHN9_9PEZI</name>
<comment type="caution">
    <text evidence="3">The sequence shown here is derived from an EMBL/GenBank/DDBJ whole genome shotgun (WGS) entry which is preliminary data.</text>
</comment>
<feature type="domain" description="Serine hydrolase" evidence="2">
    <location>
        <begin position="38"/>
        <end position="174"/>
    </location>
</feature>
<dbReference type="Proteomes" id="UP000285146">
    <property type="component" value="Unassembled WGS sequence"/>
</dbReference>
<dbReference type="AlphaFoldDB" id="A0A423XHN9"/>
<dbReference type="GO" id="GO:0005737">
    <property type="term" value="C:cytoplasm"/>
    <property type="evidence" value="ECO:0007669"/>
    <property type="project" value="TreeGrafter"/>
</dbReference>
<dbReference type="GO" id="GO:0016787">
    <property type="term" value="F:hydrolase activity"/>
    <property type="evidence" value="ECO:0007669"/>
    <property type="project" value="UniProtKB-KW"/>
</dbReference>
<dbReference type="GO" id="GO:0005634">
    <property type="term" value="C:nucleus"/>
    <property type="evidence" value="ECO:0007669"/>
    <property type="project" value="TreeGrafter"/>
</dbReference>
<dbReference type="SUPFAM" id="SSF53474">
    <property type="entry name" value="alpha/beta-Hydrolases"/>
    <property type="match status" value="1"/>
</dbReference>
<reference evidence="3 4" key="1">
    <citation type="submission" date="2015-09" db="EMBL/GenBank/DDBJ databases">
        <title>Host preference determinants of Valsa canker pathogens revealed by comparative genomics.</title>
        <authorList>
            <person name="Yin Z."/>
            <person name="Huang L."/>
        </authorList>
    </citation>
    <scope>NUCLEOTIDE SEQUENCE [LARGE SCALE GENOMIC DNA]</scope>
    <source>
        <strain evidence="3 4">SXYLt</strain>
    </source>
</reference>
<dbReference type="EMBL" id="LKEB01000008">
    <property type="protein sequence ID" value="ROW15737.1"/>
    <property type="molecule type" value="Genomic_DNA"/>
</dbReference>
<proteinExistence type="predicted"/>
<dbReference type="PANTHER" id="PTHR48070:SF7">
    <property type="entry name" value="SERINE HYDROLASE FSH DOMAIN-CONTAINING PROTEIN-RELATED"/>
    <property type="match status" value="1"/>
</dbReference>